<proteinExistence type="predicted"/>
<dbReference type="EMBL" id="QGKV02000299">
    <property type="protein sequence ID" value="KAF3596996.1"/>
    <property type="molecule type" value="Genomic_DNA"/>
</dbReference>
<evidence type="ECO:0000313" key="1">
    <source>
        <dbReference type="EMBL" id="KAF3596996.1"/>
    </source>
</evidence>
<accession>A0ABQ7EJA4</accession>
<comment type="caution">
    <text evidence="1">The sequence shown here is derived from an EMBL/GenBank/DDBJ whole genome shotgun (WGS) entry which is preliminary data.</text>
</comment>
<name>A0ABQ7EJA4_BRACR</name>
<gene>
    <name evidence="1" type="ORF">DY000_02022943</name>
</gene>
<sequence length="183" mass="20651">MQMMRFEALDDTHAVRKLMCLSLKCMRVTQLLLLLFASAEIFHWSCIKQLKHYMLASPVSHLSAASDVFLVFCIVPYRDHQRFLESSPSHKVFKSKMRMGVWPPPLLSFSSRQVLRSPRRAVLGWANIFKSGVIGEAKIIGFQLSVQLVLSFCGKRSDDLVKPLVNGNGSAVSALLRLDRVCV</sequence>
<dbReference type="Proteomes" id="UP000266723">
    <property type="component" value="Unassembled WGS sequence"/>
</dbReference>
<protein>
    <submittedName>
        <fullName evidence="1">Uncharacterized protein</fullName>
    </submittedName>
</protein>
<reference evidence="1 2" key="1">
    <citation type="journal article" date="2020" name="BMC Genomics">
        <title>Intraspecific diversification of the crop wild relative Brassica cretica Lam. using demographic model selection.</title>
        <authorList>
            <person name="Kioukis A."/>
            <person name="Michalopoulou V.A."/>
            <person name="Briers L."/>
            <person name="Pirintsos S."/>
            <person name="Studholme D.J."/>
            <person name="Pavlidis P."/>
            <person name="Sarris P.F."/>
        </authorList>
    </citation>
    <scope>NUCLEOTIDE SEQUENCE [LARGE SCALE GENOMIC DNA]</scope>
    <source>
        <strain evidence="2">cv. PFS-1207/04</strain>
    </source>
</reference>
<organism evidence="1 2">
    <name type="scientific">Brassica cretica</name>
    <name type="common">Mustard</name>
    <dbReference type="NCBI Taxonomy" id="69181"/>
    <lineage>
        <taxon>Eukaryota</taxon>
        <taxon>Viridiplantae</taxon>
        <taxon>Streptophyta</taxon>
        <taxon>Embryophyta</taxon>
        <taxon>Tracheophyta</taxon>
        <taxon>Spermatophyta</taxon>
        <taxon>Magnoliopsida</taxon>
        <taxon>eudicotyledons</taxon>
        <taxon>Gunneridae</taxon>
        <taxon>Pentapetalae</taxon>
        <taxon>rosids</taxon>
        <taxon>malvids</taxon>
        <taxon>Brassicales</taxon>
        <taxon>Brassicaceae</taxon>
        <taxon>Brassiceae</taxon>
        <taxon>Brassica</taxon>
    </lineage>
</organism>
<keyword evidence="2" id="KW-1185">Reference proteome</keyword>
<evidence type="ECO:0000313" key="2">
    <source>
        <dbReference type="Proteomes" id="UP000266723"/>
    </source>
</evidence>